<organism evidence="2 3">
    <name type="scientific">Crenothrix polyspora</name>
    <dbReference type="NCBI Taxonomy" id="360316"/>
    <lineage>
        <taxon>Bacteria</taxon>
        <taxon>Pseudomonadati</taxon>
        <taxon>Pseudomonadota</taxon>
        <taxon>Gammaproteobacteria</taxon>
        <taxon>Methylococcales</taxon>
        <taxon>Crenotrichaceae</taxon>
        <taxon>Crenothrix</taxon>
    </lineage>
</organism>
<evidence type="ECO:0000256" key="1">
    <source>
        <dbReference type="SAM" id="Phobius"/>
    </source>
</evidence>
<dbReference type="EMBL" id="FUKI01000145">
    <property type="protein sequence ID" value="SJM95331.1"/>
    <property type="molecule type" value="Genomic_DNA"/>
</dbReference>
<evidence type="ECO:0000313" key="3">
    <source>
        <dbReference type="Proteomes" id="UP000195667"/>
    </source>
</evidence>
<evidence type="ECO:0008006" key="4">
    <source>
        <dbReference type="Google" id="ProtNLM"/>
    </source>
</evidence>
<gene>
    <name evidence="2" type="ORF">CRENPOLYSF1_670047</name>
</gene>
<evidence type="ECO:0000313" key="2">
    <source>
        <dbReference type="EMBL" id="SJM95331.1"/>
    </source>
</evidence>
<reference evidence="3" key="1">
    <citation type="submission" date="2017-02" db="EMBL/GenBank/DDBJ databases">
        <authorList>
            <person name="Daims H."/>
        </authorList>
    </citation>
    <scope>NUCLEOTIDE SEQUENCE [LARGE SCALE GENOMIC DNA]</scope>
</reference>
<feature type="transmembrane region" description="Helical" evidence="1">
    <location>
        <begin position="12"/>
        <end position="33"/>
    </location>
</feature>
<dbReference type="RefSeq" id="WP_140396877.1">
    <property type="nucleotide sequence ID" value="NZ_FUKI01000145.1"/>
</dbReference>
<protein>
    <recommendedName>
        <fullName evidence="4">Prepilin-type N-terminal cleavage/methylation domain-containing protein</fullName>
    </recommendedName>
</protein>
<keyword evidence="1" id="KW-0812">Transmembrane</keyword>
<keyword evidence="1" id="KW-0472">Membrane</keyword>
<sequence length="279" mass="29705">MMSPIKTKGFSVIEFMVALVIAVIFGIITTVLLNNATHQSNTIKDVTDVAKTSRTSLFLLTRDLANVGYMLNCVGRDCGTLLATPSVVPSGTAPSPCYISGTVGPACQVLTYTTSPITLTLNYAALSASDTIQIKYSIDTASGVSLLRREQTFANSAASPTAFPKSDTYIASNVIQMALQFGLDTGTCPVSSGTVSYSNSFVAADACKLRSIKLALLTRSESPDKKYFSPATIPWVDTGWQGGATGAVYTVPTSPDQSHYHFKVVQQEIYLLNPTLAIE</sequence>
<name>A0A1R4HH38_9GAMM</name>
<dbReference type="AlphaFoldDB" id="A0A1R4HH38"/>
<accession>A0A1R4HH38</accession>
<dbReference type="Proteomes" id="UP000195667">
    <property type="component" value="Unassembled WGS sequence"/>
</dbReference>
<proteinExistence type="predicted"/>
<keyword evidence="3" id="KW-1185">Reference proteome</keyword>
<keyword evidence="1" id="KW-1133">Transmembrane helix</keyword>